<dbReference type="InterPro" id="IPR051410">
    <property type="entry name" value="Ferric/Cupric_Reductase"/>
</dbReference>
<evidence type="ECO:0000259" key="13">
    <source>
        <dbReference type="PROSITE" id="PS51384"/>
    </source>
</evidence>
<sequence>MRPLPGLALLSHLLWAQPVFAGTTESTCASACRECFQSVWFEPVDPAESRFEQSCRNRLALSSAYLCLRLNCAAEARDAALAALNASCEETFHAPIPPFSLVADYTADAIAHLRRIDKDASFGPHEPLDEVVLPSPDFLRVWNETLVSHMQRLIQPRPQTNRSQDAVAYVQRHHFLYGVAMTLFWGAVVAFGISNRLFQVSLRRRGSQPGLRLTSGGTWLKRNVILPATFGYRSSQSFSCFGTVPPRIQSLTILAYIVINIIFSVHGYRITEENFYFPTREKQILRHVSDRAGIISFACFPVIWLTGVRNNLAIWLTGWDYSTYSNFHRWVSRVAAIQAILHSIGYALLILREGGWSYYSWWFSQWFWNAGQFATLAMTALLPCSFYWIRRRHYETFLVLHVALSLLVLLFMLGHVSIFKGKYDGFFWVPIYIWVLDRLVRFLRIIAFNPKSWRINASAVYSNATNIIRLTIPLDKAAYRVAPGTYYYLTVLDDDRCWESHPFTVASVSSQSGKSGGEQVPLLEPEENLRGADDDGDATQLEPSTKNMTFLIRPYKGFTRRLRDLAATESPTRLRVLVDGPYGHSQRLDQYDHLLFIVGGSGVVTALSYLQSLTGAAQGSLKSIQLHWAVREAALARDALLNEIGDALSNSTVAFSVDLYMSSQAADLAMEQMPEVRLHSGRPDAGAVVRSAVARAGKHEALAVVACGPAKMADDSRFAAVHSLRAGSRIDYFEESFRW</sequence>
<feature type="transmembrane region" description="Helical" evidence="11">
    <location>
        <begin position="291"/>
        <end position="309"/>
    </location>
</feature>
<evidence type="ECO:0000256" key="3">
    <source>
        <dbReference type="ARBA" id="ARBA00022448"/>
    </source>
</evidence>
<keyword evidence="5" id="KW-0249">Electron transport</keyword>
<comment type="similarity">
    <text evidence="2">Belongs to the ferric reductase (FRE) family.</text>
</comment>
<evidence type="ECO:0000256" key="2">
    <source>
        <dbReference type="ARBA" id="ARBA00006278"/>
    </source>
</evidence>
<keyword evidence="7" id="KW-0560">Oxidoreductase</keyword>
<proteinExistence type="inferred from homology"/>
<dbReference type="GO" id="GO:0005886">
    <property type="term" value="C:plasma membrane"/>
    <property type="evidence" value="ECO:0007669"/>
    <property type="project" value="TreeGrafter"/>
</dbReference>
<comment type="caution">
    <text evidence="14">The sequence shown here is derived from an EMBL/GenBank/DDBJ whole genome shotgun (WGS) entry which is preliminary data.</text>
</comment>
<dbReference type="OrthoDB" id="167398at2759"/>
<dbReference type="SUPFAM" id="SSF52343">
    <property type="entry name" value="Ferredoxin reductase-like, C-terminal NADP-linked domain"/>
    <property type="match status" value="1"/>
</dbReference>
<feature type="transmembrane region" description="Helical" evidence="11">
    <location>
        <begin position="396"/>
        <end position="419"/>
    </location>
</feature>
<dbReference type="InterPro" id="IPR017927">
    <property type="entry name" value="FAD-bd_FR_type"/>
</dbReference>
<evidence type="ECO:0000256" key="12">
    <source>
        <dbReference type="SAM" id="SignalP"/>
    </source>
</evidence>
<dbReference type="Pfam" id="PF01794">
    <property type="entry name" value="Ferric_reduct"/>
    <property type="match status" value="1"/>
</dbReference>
<evidence type="ECO:0000256" key="11">
    <source>
        <dbReference type="SAM" id="Phobius"/>
    </source>
</evidence>
<feature type="domain" description="FAD-binding FR-type" evidence="13">
    <location>
        <begin position="448"/>
        <end position="588"/>
    </location>
</feature>
<evidence type="ECO:0000313" key="14">
    <source>
        <dbReference type="EMBL" id="PNY24359.1"/>
    </source>
</evidence>
<dbReference type="SFLD" id="SFLDS00052">
    <property type="entry name" value="Ferric_Reductase_Domain"/>
    <property type="match status" value="1"/>
</dbReference>
<dbReference type="Pfam" id="PF08030">
    <property type="entry name" value="NAD_binding_6"/>
    <property type="match status" value="1"/>
</dbReference>
<comment type="subcellular location">
    <subcellularLocation>
        <location evidence="1">Membrane</location>
        <topology evidence="1">Multi-pass membrane protein</topology>
    </subcellularLocation>
</comment>
<dbReference type="PANTHER" id="PTHR32361">
    <property type="entry name" value="FERRIC/CUPRIC REDUCTASE TRANSMEMBRANE COMPONENT"/>
    <property type="match status" value="1"/>
</dbReference>
<evidence type="ECO:0000256" key="9">
    <source>
        <dbReference type="ARBA" id="ARBA00023136"/>
    </source>
</evidence>
<evidence type="ECO:0000256" key="10">
    <source>
        <dbReference type="ARBA" id="ARBA00023180"/>
    </source>
</evidence>
<feature type="transmembrane region" description="Helical" evidence="11">
    <location>
        <begin position="366"/>
        <end position="389"/>
    </location>
</feature>
<feature type="chain" id="PRO_5014406288" description="FAD-binding FR-type domain-containing protein" evidence="12">
    <location>
        <begin position="22"/>
        <end position="739"/>
    </location>
</feature>
<feature type="transmembrane region" description="Helical" evidence="11">
    <location>
        <begin position="330"/>
        <end position="351"/>
    </location>
</feature>
<dbReference type="InterPro" id="IPR013130">
    <property type="entry name" value="Fe3_Rdtase_TM_dom"/>
</dbReference>
<dbReference type="EMBL" id="NRSZ01000906">
    <property type="protein sequence ID" value="PNY24359.1"/>
    <property type="molecule type" value="Genomic_DNA"/>
</dbReference>
<dbReference type="GO" id="GO:0000293">
    <property type="term" value="F:ferric-chelate reductase activity"/>
    <property type="evidence" value="ECO:0007669"/>
    <property type="project" value="UniProtKB-ARBA"/>
</dbReference>
<dbReference type="InterPro" id="IPR039261">
    <property type="entry name" value="FNR_nucleotide-bd"/>
</dbReference>
<dbReference type="CDD" id="cd06186">
    <property type="entry name" value="NOX_Duox_like_FAD_NADP"/>
    <property type="match status" value="1"/>
</dbReference>
<dbReference type="STRING" id="45235.A0A2K3Q9Z2"/>
<evidence type="ECO:0000256" key="4">
    <source>
        <dbReference type="ARBA" id="ARBA00022692"/>
    </source>
</evidence>
<dbReference type="Pfam" id="PF08022">
    <property type="entry name" value="FAD_binding_8"/>
    <property type="match status" value="1"/>
</dbReference>
<keyword evidence="15" id="KW-1185">Reference proteome</keyword>
<evidence type="ECO:0000256" key="8">
    <source>
        <dbReference type="ARBA" id="ARBA00023065"/>
    </source>
</evidence>
<reference evidence="14 15" key="1">
    <citation type="submission" date="2017-08" db="EMBL/GenBank/DDBJ databases">
        <title>Harnessing the power of phylogenomics to disentangle the directionality and signatures of interkingdom host jumping in the parasitic fungal genus Tolypocladium.</title>
        <authorList>
            <person name="Quandt C.A."/>
            <person name="Patterson W."/>
            <person name="Spatafora J.W."/>
        </authorList>
    </citation>
    <scope>NUCLEOTIDE SEQUENCE [LARGE SCALE GENOMIC DNA]</scope>
    <source>
        <strain evidence="14 15">CBS 113982</strain>
    </source>
</reference>
<evidence type="ECO:0000256" key="1">
    <source>
        <dbReference type="ARBA" id="ARBA00004141"/>
    </source>
</evidence>
<dbReference type="PANTHER" id="PTHR32361:SF9">
    <property type="entry name" value="FERRIC REDUCTASE TRANSMEMBRANE COMPONENT 3-RELATED"/>
    <property type="match status" value="1"/>
</dbReference>
<gene>
    <name evidence="14" type="ORF">TCAP_05704</name>
</gene>
<dbReference type="AlphaFoldDB" id="A0A2K3Q9Z2"/>
<keyword evidence="3" id="KW-0813">Transport</keyword>
<feature type="signal peptide" evidence="12">
    <location>
        <begin position="1"/>
        <end position="21"/>
    </location>
</feature>
<dbReference type="GO" id="GO:0015677">
    <property type="term" value="P:copper ion import"/>
    <property type="evidence" value="ECO:0007669"/>
    <property type="project" value="TreeGrafter"/>
</dbReference>
<dbReference type="SFLD" id="SFLDG01168">
    <property type="entry name" value="Ferric_reductase_subgroup_(FRE"/>
    <property type="match status" value="1"/>
</dbReference>
<accession>A0A2K3Q9Z2</accession>
<keyword evidence="10" id="KW-0325">Glycoprotein</keyword>
<keyword evidence="8" id="KW-0406">Ion transport</keyword>
<keyword evidence="12" id="KW-0732">Signal</keyword>
<keyword evidence="6 11" id="KW-1133">Transmembrane helix</keyword>
<evidence type="ECO:0000313" key="15">
    <source>
        <dbReference type="Proteomes" id="UP000236621"/>
    </source>
</evidence>
<feature type="transmembrane region" description="Helical" evidence="11">
    <location>
        <begin position="253"/>
        <end position="271"/>
    </location>
</feature>
<dbReference type="GO" id="GO:0006879">
    <property type="term" value="P:intracellular iron ion homeostasis"/>
    <property type="evidence" value="ECO:0007669"/>
    <property type="project" value="TreeGrafter"/>
</dbReference>
<evidence type="ECO:0000256" key="5">
    <source>
        <dbReference type="ARBA" id="ARBA00022982"/>
    </source>
</evidence>
<dbReference type="PROSITE" id="PS51384">
    <property type="entry name" value="FAD_FR"/>
    <property type="match status" value="1"/>
</dbReference>
<dbReference type="InterPro" id="IPR013121">
    <property type="entry name" value="Fe_red_NAD-bd_6"/>
</dbReference>
<dbReference type="Gene3D" id="3.40.50.80">
    <property type="entry name" value="Nucleotide-binding domain of ferredoxin-NADP reductase (FNR) module"/>
    <property type="match status" value="1"/>
</dbReference>
<feature type="transmembrane region" description="Helical" evidence="11">
    <location>
        <begin position="175"/>
        <end position="198"/>
    </location>
</feature>
<keyword evidence="4 11" id="KW-0812">Transmembrane</keyword>
<evidence type="ECO:0000256" key="7">
    <source>
        <dbReference type="ARBA" id="ARBA00023002"/>
    </source>
</evidence>
<dbReference type="GO" id="GO:0006826">
    <property type="term" value="P:iron ion transport"/>
    <property type="evidence" value="ECO:0007669"/>
    <property type="project" value="TreeGrafter"/>
</dbReference>
<keyword evidence="9 11" id="KW-0472">Membrane</keyword>
<dbReference type="Proteomes" id="UP000236621">
    <property type="component" value="Unassembled WGS sequence"/>
</dbReference>
<protein>
    <recommendedName>
        <fullName evidence="13">FAD-binding FR-type domain-containing protein</fullName>
    </recommendedName>
</protein>
<name>A0A2K3Q9Z2_9HYPO</name>
<dbReference type="InterPro" id="IPR013112">
    <property type="entry name" value="FAD-bd_8"/>
</dbReference>
<organism evidence="14 15">
    <name type="scientific">Tolypocladium capitatum</name>
    <dbReference type="NCBI Taxonomy" id="45235"/>
    <lineage>
        <taxon>Eukaryota</taxon>
        <taxon>Fungi</taxon>
        <taxon>Dikarya</taxon>
        <taxon>Ascomycota</taxon>
        <taxon>Pezizomycotina</taxon>
        <taxon>Sordariomycetes</taxon>
        <taxon>Hypocreomycetidae</taxon>
        <taxon>Hypocreales</taxon>
        <taxon>Ophiocordycipitaceae</taxon>
        <taxon>Tolypocladium</taxon>
    </lineage>
</organism>
<evidence type="ECO:0000256" key="6">
    <source>
        <dbReference type="ARBA" id="ARBA00022989"/>
    </source>
</evidence>